<dbReference type="GO" id="GO:0016747">
    <property type="term" value="F:acyltransferase activity, transferring groups other than amino-acyl groups"/>
    <property type="evidence" value="ECO:0007669"/>
    <property type="project" value="InterPro"/>
</dbReference>
<feature type="transmembrane region" description="Helical" evidence="1">
    <location>
        <begin position="12"/>
        <end position="33"/>
    </location>
</feature>
<protein>
    <submittedName>
        <fullName evidence="3">Peptidoglycan/LPS O-acetylase OafA/YrhL</fullName>
    </submittedName>
</protein>
<evidence type="ECO:0000313" key="3">
    <source>
        <dbReference type="EMBL" id="TCV92091.1"/>
    </source>
</evidence>
<comment type="caution">
    <text evidence="3">The sequence shown here is derived from an EMBL/GenBank/DDBJ whole genome shotgun (WGS) entry which is preliminary data.</text>
</comment>
<sequence length="376" mass="42035">MSRLPGLDLLRAIAIVWVMLFHSWLVGGLGALFEGVQNYGWMGVDLFFVLSGYLIGAQLLRPLAAGAPLDFGGFYLRRTFRVLPAYLVVLTLYFCVPGFREKDGIQPLWQFLTYTVNFLIDYEHNQAFSHVWSLCVEEHFYLVFPWLAWFLVRRRSATAVVVTCVMIVLGGMLLRGLLWKGSDHFVELIYFPTYNRLDGLLAGVLLATLELFRPRTWMWMRARANTVLLPVGIAVFVASCIVFSDRAGLFATLIGYPLLSLGMALLVASATAPQSFVARIRIPGASWLALTSYSLYLVHKAVFGMVAASMPEWLAHRGFVTFLAYAIASLLAGAALHYAVERPFLRLRDWLLPARNKGLAVASCNNSSFYDAHSDA</sequence>
<feature type="transmembrane region" description="Helical" evidence="1">
    <location>
        <begin position="224"/>
        <end position="244"/>
    </location>
</feature>
<keyword evidence="4" id="KW-1185">Reference proteome</keyword>
<evidence type="ECO:0000259" key="2">
    <source>
        <dbReference type="Pfam" id="PF01757"/>
    </source>
</evidence>
<gene>
    <name evidence="3" type="ORF">EC912_10884</name>
</gene>
<dbReference type="Pfam" id="PF01757">
    <property type="entry name" value="Acyl_transf_3"/>
    <property type="match status" value="1"/>
</dbReference>
<evidence type="ECO:0000256" key="1">
    <source>
        <dbReference type="SAM" id="Phobius"/>
    </source>
</evidence>
<keyword evidence="1" id="KW-1133">Transmembrane helix</keyword>
<dbReference type="PANTHER" id="PTHR23028">
    <property type="entry name" value="ACETYLTRANSFERASE"/>
    <property type="match status" value="1"/>
</dbReference>
<feature type="transmembrane region" description="Helical" evidence="1">
    <location>
        <begin position="159"/>
        <end position="178"/>
    </location>
</feature>
<feature type="transmembrane region" description="Helical" evidence="1">
    <location>
        <begin position="193"/>
        <end position="212"/>
    </location>
</feature>
<proteinExistence type="predicted"/>
<dbReference type="EMBL" id="SMCS01000008">
    <property type="protein sequence ID" value="TCV92091.1"/>
    <property type="molecule type" value="Genomic_DNA"/>
</dbReference>
<dbReference type="Proteomes" id="UP000295645">
    <property type="component" value="Unassembled WGS sequence"/>
</dbReference>
<feature type="transmembrane region" description="Helical" evidence="1">
    <location>
        <begin position="131"/>
        <end position="152"/>
    </location>
</feature>
<dbReference type="OrthoDB" id="9767863at2"/>
<dbReference type="InterPro" id="IPR002656">
    <property type="entry name" value="Acyl_transf_3_dom"/>
</dbReference>
<dbReference type="InterPro" id="IPR050879">
    <property type="entry name" value="Acyltransferase_3"/>
</dbReference>
<feature type="transmembrane region" description="Helical" evidence="1">
    <location>
        <begin position="80"/>
        <end position="99"/>
    </location>
</feature>
<keyword evidence="1" id="KW-0472">Membrane</keyword>
<dbReference type="RefSeq" id="WP_132146292.1">
    <property type="nucleotide sequence ID" value="NZ_SMCS01000008.1"/>
</dbReference>
<feature type="transmembrane region" description="Helical" evidence="1">
    <location>
        <begin position="280"/>
        <end position="299"/>
    </location>
</feature>
<feature type="domain" description="Acyltransferase 3" evidence="2">
    <location>
        <begin position="5"/>
        <end position="335"/>
    </location>
</feature>
<dbReference type="PANTHER" id="PTHR23028:SF53">
    <property type="entry name" value="ACYL_TRANSF_3 DOMAIN-CONTAINING PROTEIN"/>
    <property type="match status" value="1"/>
</dbReference>
<keyword evidence="1" id="KW-0812">Transmembrane</keyword>
<dbReference type="GO" id="GO:0009103">
    <property type="term" value="P:lipopolysaccharide biosynthetic process"/>
    <property type="evidence" value="ECO:0007669"/>
    <property type="project" value="TreeGrafter"/>
</dbReference>
<feature type="transmembrane region" description="Helical" evidence="1">
    <location>
        <begin position="250"/>
        <end position="268"/>
    </location>
</feature>
<dbReference type="AlphaFoldDB" id="A0A4R3YIZ9"/>
<evidence type="ECO:0000313" key="4">
    <source>
        <dbReference type="Proteomes" id="UP000295645"/>
    </source>
</evidence>
<reference evidence="3 4" key="1">
    <citation type="submission" date="2019-03" db="EMBL/GenBank/DDBJ databases">
        <title>Above-ground endophytic microbial communities from plants in different locations in the United States.</title>
        <authorList>
            <person name="Frank C."/>
        </authorList>
    </citation>
    <scope>NUCLEOTIDE SEQUENCE [LARGE SCALE GENOMIC DNA]</scope>
    <source>
        <strain evidence="3 4">LP_13_YM</strain>
    </source>
</reference>
<organism evidence="3 4">
    <name type="scientific">Luteibacter rhizovicinus</name>
    <dbReference type="NCBI Taxonomy" id="242606"/>
    <lineage>
        <taxon>Bacteria</taxon>
        <taxon>Pseudomonadati</taxon>
        <taxon>Pseudomonadota</taxon>
        <taxon>Gammaproteobacteria</taxon>
        <taxon>Lysobacterales</taxon>
        <taxon>Rhodanobacteraceae</taxon>
        <taxon>Luteibacter</taxon>
    </lineage>
</organism>
<dbReference type="GO" id="GO:0016020">
    <property type="term" value="C:membrane"/>
    <property type="evidence" value="ECO:0007669"/>
    <property type="project" value="TreeGrafter"/>
</dbReference>
<feature type="transmembrane region" description="Helical" evidence="1">
    <location>
        <begin position="39"/>
        <end position="60"/>
    </location>
</feature>
<accession>A0A4R3YIZ9</accession>
<feature type="transmembrane region" description="Helical" evidence="1">
    <location>
        <begin position="319"/>
        <end position="340"/>
    </location>
</feature>
<name>A0A4R3YIZ9_9GAMM</name>